<name>A0A2X1XSD2_9FIRM</name>
<reference evidence="1 3" key="1">
    <citation type="submission" date="2018-06" db="EMBL/GenBank/DDBJ databases">
        <authorList>
            <consortium name="Pathogen Informatics"/>
            <person name="Doyle S."/>
        </authorList>
    </citation>
    <scope>NUCLEOTIDE SEQUENCE [LARGE SCALE GENOMIC DNA]</scope>
    <source>
        <strain evidence="1 3">NCTC13076</strain>
    </source>
</reference>
<evidence type="ECO:0000313" key="2">
    <source>
        <dbReference type="EMBL" id="SPY48640.1"/>
    </source>
</evidence>
<gene>
    <name evidence="1" type="ORF">NCTC13076_00342</name>
    <name evidence="2" type="ORF">NCTC13076_01727</name>
</gene>
<dbReference type="EMBL" id="UATM01000030">
    <property type="protein sequence ID" value="SPY43673.1"/>
    <property type="molecule type" value="Genomic_DNA"/>
</dbReference>
<dbReference type="AlphaFoldDB" id="A0A2X1XSD2"/>
<evidence type="ECO:0008006" key="4">
    <source>
        <dbReference type="Google" id="ProtNLM"/>
    </source>
</evidence>
<sequence>MIGIIGATGDIGSECTKILNGYGIKDIKLGYRRKEKVYKSKNTFAFIDLDDINTCIEFVDGCDCIINCSGYSDSSIFNLIDTVNKNKCILIDLSYYNFYEKSVFEGGTIYHGVGSSPGLIEALPVIISRVFDKTLSFQMYYASNGEFTYNAAKEYLRYLSEDGFYARSILNSGKIEPYLAGDKTITLPISSERWVPFPYIDKRTLKVCRQIGVENAIFYMCIKNGYVCNFLKNIRSDNIENINVMAQKLVDLSNLDNIEKKEFGGFILEATGIKNKNTIDANMILKSISPTRLTALTVAAVSILALEHGNKTEIKDMSEFPLLNSLLDKMMEMDTTFYYKLMKGTNLKLNNIFEGEI</sequence>
<dbReference type="Proteomes" id="UP000250070">
    <property type="component" value="Unassembled WGS sequence"/>
</dbReference>
<protein>
    <recommendedName>
        <fullName evidence="4">Saccharopine dehydrogenase</fullName>
    </recommendedName>
</protein>
<dbReference type="Gene3D" id="3.40.50.720">
    <property type="entry name" value="NAD(P)-binding Rossmann-like Domain"/>
    <property type="match status" value="1"/>
</dbReference>
<dbReference type="InterPro" id="IPR036291">
    <property type="entry name" value="NAD(P)-bd_dom_sf"/>
</dbReference>
<organism evidence="1 3">
    <name type="scientific">Peptoniphilus harei</name>
    <dbReference type="NCBI Taxonomy" id="54005"/>
    <lineage>
        <taxon>Bacteria</taxon>
        <taxon>Bacillati</taxon>
        <taxon>Bacillota</taxon>
        <taxon>Tissierellia</taxon>
        <taxon>Tissierellales</taxon>
        <taxon>Peptoniphilaceae</taxon>
        <taxon>Peptoniphilus</taxon>
    </lineage>
</organism>
<dbReference type="GeneID" id="83863195"/>
<dbReference type="EMBL" id="UATM01000032">
    <property type="protein sequence ID" value="SPY48640.1"/>
    <property type="molecule type" value="Genomic_DNA"/>
</dbReference>
<evidence type="ECO:0000313" key="1">
    <source>
        <dbReference type="EMBL" id="SPY43673.1"/>
    </source>
</evidence>
<proteinExistence type="predicted"/>
<dbReference type="OrthoDB" id="1221575at2"/>
<evidence type="ECO:0000313" key="3">
    <source>
        <dbReference type="Proteomes" id="UP000250070"/>
    </source>
</evidence>
<accession>A0A2X1XSD2</accession>
<dbReference type="RefSeq" id="WP_036762256.1">
    <property type="nucleotide sequence ID" value="NZ_CP068103.1"/>
</dbReference>
<dbReference type="SUPFAM" id="SSF51735">
    <property type="entry name" value="NAD(P)-binding Rossmann-fold domains"/>
    <property type="match status" value="1"/>
</dbReference>